<reference evidence="2 3" key="1">
    <citation type="submission" date="2018-06" db="EMBL/GenBank/DDBJ databases">
        <authorList>
            <consortium name="Pathogen Informatics"/>
            <person name="Doyle S."/>
        </authorList>
    </citation>
    <scope>NUCLEOTIDE SEQUENCE [LARGE SCALE GENOMIC DNA]</scope>
    <source>
        <strain evidence="2 3">NCTC11088</strain>
    </source>
</reference>
<dbReference type="GO" id="GO:0008236">
    <property type="term" value="F:serine-type peptidase activity"/>
    <property type="evidence" value="ECO:0007669"/>
    <property type="project" value="InterPro"/>
</dbReference>
<evidence type="ECO:0000313" key="2">
    <source>
        <dbReference type="EMBL" id="SUB75610.1"/>
    </source>
</evidence>
<dbReference type="RefSeq" id="WP_115312130.1">
    <property type="nucleotide sequence ID" value="NZ_UGTH01000001.1"/>
</dbReference>
<gene>
    <name evidence="2" type="ORF">NCTC11088_01408</name>
</gene>
<evidence type="ECO:0000313" key="3">
    <source>
        <dbReference type="Proteomes" id="UP000254777"/>
    </source>
</evidence>
<dbReference type="Pfam" id="PF03572">
    <property type="entry name" value="Peptidase_S41"/>
    <property type="match status" value="1"/>
</dbReference>
<evidence type="ECO:0000259" key="1">
    <source>
        <dbReference type="SMART" id="SM00245"/>
    </source>
</evidence>
<dbReference type="InterPro" id="IPR005151">
    <property type="entry name" value="Tail-specific_protease"/>
</dbReference>
<dbReference type="InterPro" id="IPR029045">
    <property type="entry name" value="ClpP/crotonase-like_dom_sf"/>
</dbReference>
<accession>A0A379DCV9</accession>
<proteinExistence type="predicted"/>
<dbReference type="EMBL" id="UGTH01000001">
    <property type="protein sequence ID" value="SUB75610.1"/>
    <property type="molecule type" value="Genomic_DNA"/>
</dbReference>
<organism evidence="2 3">
    <name type="scientific">Peptoniphilus indolicus</name>
    <dbReference type="NCBI Taxonomy" id="33030"/>
    <lineage>
        <taxon>Bacteria</taxon>
        <taxon>Bacillati</taxon>
        <taxon>Bacillota</taxon>
        <taxon>Tissierellia</taxon>
        <taxon>Tissierellales</taxon>
        <taxon>Peptoniphilaceae</taxon>
        <taxon>Peptoniphilus</taxon>
    </lineage>
</organism>
<feature type="domain" description="Tail specific protease" evidence="1">
    <location>
        <begin position="178"/>
        <end position="413"/>
    </location>
</feature>
<protein>
    <submittedName>
        <fullName evidence="2">Carboxy-terminal protease</fullName>
    </submittedName>
</protein>
<keyword evidence="2" id="KW-0645">Protease</keyword>
<sequence>MKYTNKSKLIAGALILVIGSSLWLSKDYLTKGNAFPNLPRVEQTVNTTEDYLADFDYAYEVLKETYPYFEVNKIKSGVDWLANKDKYRAEIAKSKSTSDFYNRMNLILEDLHNGHTQLIDEKIGFNMYMLMKSYQIKPEDKFYYYREQEIEQFEAPKVRARYNINNESIKKALENGNKKDFLNNIVNNGNLGNVLVGDIKNDIGYIKINAMQTDMGIEEDKKTILPYLEKIKDYKALVIDLRGNGGGDESYYLRFLYPSLMDKPYSTKRYLFIKSDFFKNRIENRYNKLDKKILESFKFSSETNDLIKDFKYYMTYDTNLEPNDDSIKFKGKIYLLVDRGVYSAAESMASFSKESGFATLIGERTGGDGIAENPRIVALDKTGYMMRYSYSLGTTESGSVNELEQTTPHIVCNPDTRGALIDQPCIQEVLRLEE</sequence>
<dbReference type="SUPFAM" id="SSF52096">
    <property type="entry name" value="ClpP/crotonase"/>
    <property type="match status" value="1"/>
</dbReference>
<dbReference type="Gene3D" id="3.30.750.44">
    <property type="match status" value="1"/>
</dbReference>
<keyword evidence="2" id="KW-0378">Hydrolase</keyword>
<dbReference type="SMART" id="SM00245">
    <property type="entry name" value="TSPc"/>
    <property type="match status" value="1"/>
</dbReference>
<name>A0A379DCV9_9FIRM</name>
<dbReference type="Gene3D" id="3.90.226.10">
    <property type="entry name" value="2-enoyl-CoA Hydratase, Chain A, domain 1"/>
    <property type="match status" value="1"/>
</dbReference>
<dbReference type="AlphaFoldDB" id="A0A379DCV9"/>
<dbReference type="Proteomes" id="UP000254777">
    <property type="component" value="Unassembled WGS sequence"/>
</dbReference>
<dbReference type="GO" id="GO:0006508">
    <property type="term" value="P:proteolysis"/>
    <property type="evidence" value="ECO:0007669"/>
    <property type="project" value="UniProtKB-KW"/>
</dbReference>